<sequence>MVLRLKPDSPCNAWRLEALLLQRAQSDSFPLKWEIPAGTADASIDRSIAGVGVRELWEETPLRARKLYCTVGLGLGDTSTTSGGEGVESAKMDSELKICLSCVSGPTWAVVTFIADVECGEVVLRPEEHTSWAWIGQDEVMKEQFCGKPNKTLEFVSEAMKMTVLQGFKLRKPMMGSVG</sequence>
<evidence type="ECO:0000313" key="2">
    <source>
        <dbReference type="EMBL" id="KAH0598333.1"/>
    </source>
</evidence>
<organism evidence="2 3">
    <name type="scientific">Metarhizium humberi</name>
    <dbReference type="NCBI Taxonomy" id="2596975"/>
    <lineage>
        <taxon>Eukaryota</taxon>
        <taxon>Fungi</taxon>
        <taxon>Dikarya</taxon>
        <taxon>Ascomycota</taxon>
        <taxon>Pezizomycotina</taxon>
        <taxon>Sordariomycetes</taxon>
        <taxon>Hypocreomycetidae</taxon>
        <taxon>Hypocreales</taxon>
        <taxon>Clavicipitaceae</taxon>
        <taxon>Metarhizium</taxon>
    </lineage>
</organism>
<gene>
    <name evidence="2" type="ORF">MHUMG1_03631</name>
</gene>
<feature type="domain" description="Nudix hydrolase" evidence="1">
    <location>
        <begin position="1"/>
        <end position="157"/>
    </location>
</feature>
<evidence type="ECO:0000259" key="1">
    <source>
        <dbReference type="PROSITE" id="PS51462"/>
    </source>
</evidence>
<protein>
    <recommendedName>
        <fullName evidence="1">Nudix hydrolase domain-containing protein</fullName>
    </recommendedName>
</protein>
<dbReference type="AlphaFoldDB" id="A0A9P8MDB1"/>
<reference evidence="2 3" key="1">
    <citation type="submission" date="2020-07" db="EMBL/GenBank/DDBJ databases">
        <title>Metarhizium humberi genome.</title>
        <authorList>
            <person name="Lysoe E."/>
        </authorList>
    </citation>
    <scope>NUCLEOTIDE SEQUENCE [LARGE SCALE GENOMIC DNA]</scope>
    <source>
        <strain evidence="2 3">ESALQ1638</strain>
    </source>
</reference>
<dbReference type="CDD" id="cd02883">
    <property type="entry name" value="NUDIX_Hydrolase"/>
    <property type="match status" value="1"/>
</dbReference>
<dbReference type="SUPFAM" id="SSF55811">
    <property type="entry name" value="Nudix"/>
    <property type="match status" value="1"/>
</dbReference>
<dbReference type="PROSITE" id="PS51462">
    <property type="entry name" value="NUDIX"/>
    <property type="match status" value="1"/>
</dbReference>
<dbReference type="Gene3D" id="3.90.79.10">
    <property type="entry name" value="Nucleoside Triphosphate Pyrophosphohydrolase"/>
    <property type="match status" value="1"/>
</dbReference>
<dbReference type="InterPro" id="IPR000086">
    <property type="entry name" value="NUDIX_hydrolase_dom"/>
</dbReference>
<dbReference type="Pfam" id="PF00293">
    <property type="entry name" value="NUDIX"/>
    <property type="match status" value="1"/>
</dbReference>
<comment type="caution">
    <text evidence="2">The sequence shown here is derived from an EMBL/GenBank/DDBJ whole genome shotgun (WGS) entry which is preliminary data.</text>
</comment>
<name>A0A9P8MDB1_9HYPO</name>
<dbReference type="Proteomes" id="UP000764110">
    <property type="component" value="Unassembled WGS sequence"/>
</dbReference>
<dbReference type="InterPro" id="IPR015797">
    <property type="entry name" value="NUDIX_hydrolase-like_dom_sf"/>
</dbReference>
<keyword evidence="3" id="KW-1185">Reference proteome</keyword>
<proteinExistence type="predicted"/>
<accession>A0A9P8MDB1</accession>
<dbReference type="EMBL" id="JACEFI010000005">
    <property type="protein sequence ID" value="KAH0598333.1"/>
    <property type="molecule type" value="Genomic_DNA"/>
</dbReference>
<evidence type="ECO:0000313" key="3">
    <source>
        <dbReference type="Proteomes" id="UP000764110"/>
    </source>
</evidence>